<dbReference type="Gene3D" id="2.30.42.10">
    <property type="match status" value="1"/>
</dbReference>
<dbReference type="GO" id="GO:0050806">
    <property type="term" value="P:positive regulation of synaptic transmission"/>
    <property type="evidence" value="ECO:0007669"/>
    <property type="project" value="TreeGrafter"/>
</dbReference>
<feature type="region of interest" description="Disordered" evidence="3">
    <location>
        <begin position="79"/>
        <end position="107"/>
    </location>
</feature>
<dbReference type="GO" id="GO:0031267">
    <property type="term" value="F:small GTPase binding"/>
    <property type="evidence" value="ECO:0007669"/>
    <property type="project" value="InterPro"/>
</dbReference>
<proteinExistence type="predicted"/>
<evidence type="ECO:0000259" key="5">
    <source>
        <dbReference type="PROSITE" id="PS50106"/>
    </source>
</evidence>
<evidence type="ECO:0000256" key="1">
    <source>
        <dbReference type="ARBA" id="ARBA00023018"/>
    </source>
</evidence>
<dbReference type="GO" id="GO:0042391">
    <property type="term" value="P:regulation of membrane potential"/>
    <property type="evidence" value="ECO:0007669"/>
    <property type="project" value="TreeGrafter"/>
</dbReference>
<dbReference type="GO" id="GO:2000300">
    <property type="term" value="P:regulation of synaptic vesicle exocytosis"/>
    <property type="evidence" value="ECO:0007669"/>
    <property type="project" value="TreeGrafter"/>
</dbReference>
<dbReference type="GO" id="GO:0048167">
    <property type="term" value="P:regulation of synaptic plasticity"/>
    <property type="evidence" value="ECO:0007669"/>
    <property type="project" value="TreeGrafter"/>
</dbReference>
<evidence type="ECO:0000259" key="4">
    <source>
        <dbReference type="PROSITE" id="PS50004"/>
    </source>
</evidence>
<dbReference type="PROSITE" id="PS50106">
    <property type="entry name" value="PDZ"/>
    <property type="match status" value="1"/>
</dbReference>
<feature type="compositionally biased region" description="Basic and acidic residues" evidence="3">
    <location>
        <begin position="88"/>
        <end position="97"/>
    </location>
</feature>
<dbReference type="Gene3D" id="2.60.40.150">
    <property type="entry name" value="C2 domain"/>
    <property type="match status" value="1"/>
</dbReference>
<dbReference type="InterPro" id="IPR035892">
    <property type="entry name" value="C2_domain_sf"/>
</dbReference>
<gene>
    <name evidence="6" type="ORF">NMOB1V02_LOCUS5524</name>
</gene>
<dbReference type="SUPFAM" id="SSF49562">
    <property type="entry name" value="C2 domain (Calcium/lipid-binding domain, CaLB)"/>
    <property type="match status" value="1"/>
</dbReference>
<dbReference type="PANTHER" id="PTHR12157:SF25">
    <property type="entry name" value="REGULATING SYNAPTIC MEMBRANE EXOCYTOSIS PROTEIN 3"/>
    <property type="match status" value="1"/>
</dbReference>
<dbReference type="PROSITE" id="PS50004">
    <property type="entry name" value="C2"/>
    <property type="match status" value="1"/>
</dbReference>
<dbReference type="GO" id="GO:0044325">
    <property type="term" value="F:transmembrane transporter binding"/>
    <property type="evidence" value="ECO:0007669"/>
    <property type="project" value="TreeGrafter"/>
</dbReference>
<dbReference type="OrthoDB" id="67688at2759"/>
<protein>
    <submittedName>
        <fullName evidence="6">Uncharacterized protein</fullName>
    </submittedName>
</protein>
<feature type="compositionally biased region" description="Low complexity" evidence="3">
    <location>
        <begin position="220"/>
        <end position="232"/>
    </location>
</feature>
<dbReference type="InterPro" id="IPR000008">
    <property type="entry name" value="C2_dom"/>
</dbReference>
<dbReference type="InterPro" id="IPR036034">
    <property type="entry name" value="PDZ_sf"/>
</dbReference>
<feature type="compositionally biased region" description="Polar residues" evidence="3">
    <location>
        <begin position="291"/>
        <end position="303"/>
    </location>
</feature>
<evidence type="ECO:0000256" key="2">
    <source>
        <dbReference type="ARBA" id="ARBA00034103"/>
    </source>
</evidence>
<dbReference type="EMBL" id="CAJPEX010001014">
    <property type="protein sequence ID" value="CAG0917953.1"/>
    <property type="molecule type" value="Genomic_DNA"/>
</dbReference>
<dbReference type="SMART" id="SM00239">
    <property type="entry name" value="C2"/>
    <property type="match status" value="1"/>
</dbReference>
<feature type="domain" description="C2" evidence="4">
    <location>
        <begin position="325"/>
        <end position="449"/>
    </location>
</feature>
<keyword evidence="7" id="KW-1185">Reference proteome</keyword>
<dbReference type="Proteomes" id="UP000678499">
    <property type="component" value="Unassembled WGS sequence"/>
</dbReference>
<dbReference type="InterPro" id="IPR039032">
    <property type="entry name" value="Rim-like"/>
</dbReference>
<sequence length="550" mass="61087">MAAVISKIYPGGQFDVIEDVHEGDVILEWNGVGLSGKTHEEVQRIVNDTPTDAELELVLRCPPPSVLLPLLRLDDDDDSPLCESNHLQQKDRRDHQHQQQGTQQPRVGFVNCSAGDRREAGGRGHLSFTGQQRGESLLAVGPHQQRAASNFVQRQFVACDSGVKGSERLFLRNSKEGIIDNKRGVGIGNGCLRNGALLRDHRSNDGMPPPPSHQFSEQVSTPSSSNSLGSSSSATAAASFSASPADGASINDPMKALLFQKDNNDGYCVDDSQQRSTTDLPSSLSSSQRSHGTPSTKSSCSNHSPKRRYRRVPCLKVVWKTKEEFYGKLQLQICYDVKAEILYVIVLRAKGLTCPRADGDTRPDPFVKCRLLPDKTSDTTRKTKFIRRTGSPEWKQTMVYPKLPILVMRMRRLECVVWHHNKVRANEYLGEILLDLSDSRILDEQPRWYRLRNGTLPIPSNKIIFGSDKKRILINHHTNPFHVLDKRLFGSNVSLTQRLNQQTGIVGMSTLSQQSKHGARVSIFPASNIAAHPLLSKYGCHGTASMCVLM</sequence>
<dbReference type="Pfam" id="PF00168">
    <property type="entry name" value="C2"/>
    <property type="match status" value="1"/>
</dbReference>
<dbReference type="PANTHER" id="PTHR12157">
    <property type="entry name" value="REGULATING SYNAPTIC MEMBRANE EXOCYTOSIS PROTEIN"/>
    <property type="match status" value="1"/>
</dbReference>
<evidence type="ECO:0000256" key="3">
    <source>
        <dbReference type="SAM" id="MobiDB-lite"/>
    </source>
</evidence>
<dbReference type="SUPFAM" id="SSF50156">
    <property type="entry name" value="PDZ domain-like"/>
    <property type="match status" value="1"/>
</dbReference>
<comment type="subcellular location">
    <subcellularLocation>
        <location evidence="2">Synapse</location>
    </subcellularLocation>
</comment>
<dbReference type="GO" id="GO:0048791">
    <property type="term" value="P:calcium ion-regulated exocytosis of neurotransmitter"/>
    <property type="evidence" value="ECO:0007669"/>
    <property type="project" value="TreeGrafter"/>
</dbReference>
<organism evidence="6">
    <name type="scientific">Notodromas monacha</name>
    <dbReference type="NCBI Taxonomy" id="399045"/>
    <lineage>
        <taxon>Eukaryota</taxon>
        <taxon>Metazoa</taxon>
        <taxon>Ecdysozoa</taxon>
        <taxon>Arthropoda</taxon>
        <taxon>Crustacea</taxon>
        <taxon>Oligostraca</taxon>
        <taxon>Ostracoda</taxon>
        <taxon>Podocopa</taxon>
        <taxon>Podocopida</taxon>
        <taxon>Cypridocopina</taxon>
        <taxon>Cypridoidea</taxon>
        <taxon>Cyprididae</taxon>
        <taxon>Notodromas</taxon>
    </lineage>
</organism>
<feature type="compositionally biased region" description="Low complexity" evidence="3">
    <location>
        <begin position="275"/>
        <end position="290"/>
    </location>
</feature>
<dbReference type="GO" id="GO:0048788">
    <property type="term" value="C:cytoskeleton of presynaptic active zone"/>
    <property type="evidence" value="ECO:0007669"/>
    <property type="project" value="TreeGrafter"/>
</dbReference>
<keyword evidence="1" id="KW-0770">Synapse</keyword>
<dbReference type="InterPro" id="IPR001478">
    <property type="entry name" value="PDZ"/>
</dbReference>
<feature type="domain" description="PDZ" evidence="5">
    <location>
        <begin position="1"/>
        <end position="57"/>
    </location>
</feature>
<accession>A0A7R9BM03</accession>
<feature type="region of interest" description="Disordered" evidence="3">
    <location>
        <begin position="268"/>
        <end position="306"/>
    </location>
</feature>
<evidence type="ECO:0000313" key="7">
    <source>
        <dbReference type="Proteomes" id="UP000678499"/>
    </source>
</evidence>
<feature type="region of interest" description="Disordered" evidence="3">
    <location>
        <begin position="198"/>
        <end position="232"/>
    </location>
</feature>
<name>A0A7R9BM03_9CRUS</name>
<dbReference type="AlphaFoldDB" id="A0A7R9BM03"/>
<evidence type="ECO:0000313" key="6">
    <source>
        <dbReference type="EMBL" id="CAD7277801.1"/>
    </source>
</evidence>
<reference evidence="6" key="1">
    <citation type="submission" date="2020-11" db="EMBL/GenBank/DDBJ databases">
        <authorList>
            <person name="Tran Van P."/>
        </authorList>
    </citation>
    <scope>NUCLEOTIDE SEQUENCE</scope>
</reference>
<dbReference type="EMBL" id="OA883051">
    <property type="protein sequence ID" value="CAD7277801.1"/>
    <property type="molecule type" value="Genomic_DNA"/>
</dbReference>
<dbReference type="GO" id="GO:0042734">
    <property type="term" value="C:presynaptic membrane"/>
    <property type="evidence" value="ECO:0007669"/>
    <property type="project" value="TreeGrafter"/>
</dbReference>